<comment type="catalytic activity">
    <reaction evidence="6">
        <text>L-threonyl-[protein] + ATP = 3-O-(5'-adenylyl)-L-threonyl-[protein] + diphosphate</text>
        <dbReference type="Rhea" id="RHEA:54292"/>
        <dbReference type="Rhea" id="RHEA-COMP:11060"/>
        <dbReference type="Rhea" id="RHEA-COMP:13847"/>
        <dbReference type="ChEBI" id="CHEBI:30013"/>
        <dbReference type="ChEBI" id="CHEBI:30616"/>
        <dbReference type="ChEBI" id="CHEBI:33019"/>
        <dbReference type="ChEBI" id="CHEBI:138113"/>
        <dbReference type="EC" id="2.7.7.108"/>
    </reaction>
</comment>
<dbReference type="RefSeq" id="WP_000006272.1">
    <property type="nucleotide sequence ID" value="NZ_AP025740.1"/>
</dbReference>
<dbReference type="AlphaFoldDB" id="A0A6F8TL45"/>
<organism evidence="9">
    <name type="scientific">Acinetobacter baumannii</name>
    <dbReference type="NCBI Taxonomy" id="470"/>
    <lineage>
        <taxon>Bacteria</taxon>
        <taxon>Pseudomonadati</taxon>
        <taxon>Pseudomonadota</taxon>
        <taxon>Gammaproteobacteria</taxon>
        <taxon>Moraxellales</taxon>
        <taxon>Moraxellaceae</taxon>
        <taxon>Acinetobacter</taxon>
        <taxon>Acinetobacter calcoaceticus/baumannii complex</taxon>
    </lineage>
</organism>
<dbReference type="GO" id="GO:0070733">
    <property type="term" value="F:AMPylase activity"/>
    <property type="evidence" value="ECO:0007669"/>
    <property type="project" value="UniProtKB-EC"/>
</dbReference>
<evidence type="ECO:0000313" key="9">
    <source>
        <dbReference type="EMBL" id="BCB01434.1"/>
    </source>
</evidence>
<keyword evidence="4" id="KW-0067">ATP-binding</keyword>
<evidence type="ECO:0000259" key="8">
    <source>
        <dbReference type="PROSITE" id="PS51459"/>
    </source>
</evidence>
<keyword evidence="2" id="KW-0548">Nucleotidyltransferase</keyword>
<dbReference type="Pfam" id="PF18790">
    <property type="entry name" value="KfrB"/>
    <property type="match status" value="1"/>
</dbReference>
<proteinExistence type="predicted"/>
<evidence type="ECO:0000256" key="4">
    <source>
        <dbReference type="ARBA" id="ARBA00022840"/>
    </source>
</evidence>
<name>A0A6F8TL45_ACIBA</name>
<dbReference type="EMBL" id="AP022836">
    <property type="protein sequence ID" value="BCB01434.1"/>
    <property type="molecule type" value="Genomic_DNA"/>
</dbReference>
<evidence type="ECO:0000256" key="7">
    <source>
        <dbReference type="ARBA" id="ARBA00048696"/>
    </source>
</evidence>
<keyword evidence="3" id="KW-0547">Nucleotide-binding</keyword>
<dbReference type="InterPro" id="IPR003812">
    <property type="entry name" value="Fido"/>
</dbReference>
<feature type="domain" description="Fido" evidence="8">
    <location>
        <begin position="57"/>
        <end position="207"/>
    </location>
</feature>
<evidence type="ECO:0000256" key="6">
    <source>
        <dbReference type="ARBA" id="ARBA00047939"/>
    </source>
</evidence>
<dbReference type="GO" id="GO:0005524">
    <property type="term" value="F:ATP binding"/>
    <property type="evidence" value="ECO:0007669"/>
    <property type="project" value="UniProtKB-KW"/>
</dbReference>
<dbReference type="PANTHER" id="PTHR39560">
    <property type="entry name" value="PROTEIN ADENYLYLTRANSFERASE FIC-RELATED"/>
    <property type="match status" value="1"/>
</dbReference>
<dbReference type="PROSITE" id="PS51459">
    <property type="entry name" value="FIDO"/>
    <property type="match status" value="1"/>
</dbReference>
<evidence type="ECO:0000256" key="5">
    <source>
        <dbReference type="ARBA" id="ARBA00034531"/>
    </source>
</evidence>
<sequence>MSEYSDQERQEFYAKVKEILNEPVTSREQADSNTQLEYLITKNRTEALEINPIKGNYDFNHLSQIHHKLFDGIQDFAGKQRHFDIYKAIPSPEGKKEVGYFLKAKDIHFSFEDFTKEIKDSNSLKGLNKEQFIDKFTNLYANINEIHPFEEGNGRATKLMMKQLANEAGYQVNFDQVEKREWNYACKRALSDQTLFHGSDQIRMLKDIQLLKDVMTKIVHSLQIKQDNVIDEKKTLKKTALDLAPNAQVHKASPGRYEGRIVAETENLVAQRLGDYSKHFVVHEKKSFDQTPKVNEVVSITHKADTNTAKVENMQNKELSKSKEIKR</sequence>
<evidence type="ECO:0000256" key="2">
    <source>
        <dbReference type="ARBA" id="ARBA00022695"/>
    </source>
</evidence>
<gene>
    <name evidence="9" type="ORF">ATCC19606_37690</name>
</gene>
<evidence type="ECO:0000256" key="1">
    <source>
        <dbReference type="ARBA" id="ARBA00022679"/>
    </source>
</evidence>
<dbReference type="Pfam" id="PF02661">
    <property type="entry name" value="Fic"/>
    <property type="match status" value="1"/>
</dbReference>
<dbReference type="PANTHER" id="PTHR39560:SF1">
    <property type="entry name" value="PROTEIN ADENYLYLTRANSFERASE FIC-RELATED"/>
    <property type="match status" value="1"/>
</dbReference>
<dbReference type="InterPro" id="IPR040782">
    <property type="entry name" value="KfrB"/>
</dbReference>
<evidence type="ECO:0000256" key="3">
    <source>
        <dbReference type="ARBA" id="ARBA00022741"/>
    </source>
</evidence>
<dbReference type="EC" id="2.7.7.108" evidence="5"/>
<dbReference type="GO" id="GO:0051302">
    <property type="term" value="P:regulation of cell division"/>
    <property type="evidence" value="ECO:0007669"/>
    <property type="project" value="TreeGrafter"/>
</dbReference>
<dbReference type="GeneID" id="92892035"/>
<keyword evidence="1" id="KW-0808">Transferase</keyword>
<dbReference type="InterPro" id="IPR036597">
    <property type="entry name" value="Fido-like_dom_sf"/>
</dbReference>
<protein>
    <recommendedName>
        <fullName evidence="5">protein adenylyltransferase</fullName>
        <ecNumber evidence="5">2.7.7.108</ecNumber>
    </recommendedName>
</protein>
<accession>A0A6F8TL45</accession>
<dbReference type="SUPFAM" id="SSF140931">
    <property type="entry name" value="Fic-like"/>
    <property type="match status" value="1"/>
</dbReference>
<reference evidence="9" key="1">
    <citation type="submission" date="2020-03" db="EMBL/GenBank/DDBJ databases">
        <title>Complete genome sequence of Acinetobacter baumannii ATCC19606T, which is a model strain for tolerization of antimicrobial agents.</title>
        <authorList>
            <person name="Tsubouchi T."/>
            <person name="Suzuki M."/>
            <person name="Niki M."/>
            <person name="Oinuma K."/>
            <person name="Niki M."/>
            <person name="Shibayama K."/>
            <person name="Kakeya H."/>
            <person name="Kaneko Y."/>
        </authorList>
    </citation>
    <scope>NUCLEOTIDE SEQUENCE</scope>
    <source>
        <strain evidence="9">ATCC19606</strain>
    </source>
</reference>
<comment type="catalytic activity">
    <reaction evidence="7">
        <text>L-tyrosyl-[protein] + ATP = O-(5'-adenylyl)-L-tyrosyl-[protein] + diphosphate</text>
        <dbReference type="Rhea" id="RHEA:54288"/>
        <dbReference type="Rhea" id="RHEA-COMP:10136"/>
        <dbReference type="Rhea" id="RHEA-COMP:13846"/>
        <dbReference type="ChEBI" id="CHEBI:30616"/>
        <dbReference type="ChEBI" id="CHEBI:33019"/>
        <dbReference type="ChEBI" id="CHEBI:46858"/>
        <dbReference type="ChEBI" id="CHEBI:83624"/>
        <dbReference type="EC" id="2.7.7.108"/>
    </reaction>
</comment>
<dbReference type="Gene3D" id="1.10.3290.10">
    <property type="entry name" value="Fido-like domain"/>
    <property type="match status" value="1"/>
</dbReference>